<dbReference type="CDD" id="cd00610">
    <property type="entry name" value="OAT_like"/>
    <property type="match status" value="1"/>
</dbReference>
<dbReference type="RefSeq" id="WP_202345019.1">
    <property type="nucleotide sequence ID" value="NZ_BAAAPI010000003.1"/>
</dbReference>
<sequence>MADYIDLNGAAQSFGDTDAQREVRANDRQYVFHSWSAQGAINPLPIAKGEGVRFWDYDGTEYLDFSSQLVNLNLGHQHPGLVAAIQEQAGRLATIQPAMANDVRGELAKRIVEHSFEGARSVFFTNGGADAVEYAVRMARHHTGRQKVLARYRSYHGSTGTAITLTGEPRRWANGTLDAGVVHFTGPYPYRSAFYAETPEQETERALAHLRQTIELEGPGTIAAIILESVTGTNGILVPPPGYLAGVRALCDEFGIMMICDEVMAGFGRTGHWFAFQAFDVAPDLVTFAKGVNSGYVPLGGVVISEAIHASFEERSFPGGLTYSGHPLACAAGVATFDIFEEEQILERVRDLGERVVRPRLEAMAAKHASVGEVRGTGLFWAIELVKNPETREPLIPFNAAGEAAAPFNAVVAACKSAGLWPFAAGNRLQVAPPLIISEADLIAGLDIIDAALDVADGYVAA</sequence>
<evidence type="ECO:0000256" key="2">
    <source>
        <dbReference type="ARBA" id="ARBA00022898"/>
    </source>
</evidence>
<proteinExistence type="inferred from homology"/>
<dbReference type="Pfam" id="PF00202">
    <property type="entry name" value="Aminotran_3"/>
    <property type="match status" value="1"/>
</dbReference>
<protein>
    <submittedName>
        <fullName evidence="4">Aspartate aminotransferase family protein</fullName>
    </submittedName>
</protein>
<name>A0ABS1SGR5_9MICO</name>
<dbReference type="PANTHER" id="PTHR43094:SF1">
    <property type="entry name" value="AMINOTRANSFERASE CLASS-III"/>
    <property type="match status" value="1"/>
</dbReference>
<dbReference type="InterPro" id="IPR005814">
    <property type="entry name" value="Aminotrans_3"/>
</dbReference>
<evidence type="ECO:0000313" key="5">
    <source>
        <dbReference type="Proteomes" id="UP001645859"/>
    </source>
</evidence>
<dbReference type="NCBIfam" id="NF004718">
    <property type="entry name" value="PRK06062.1"/>
    <property type="match status" value="1"/>
</dbReference>
<comment type="similarity">
    <text evidence="1 3">Belongs to the class-III pyridoxal-phosphate-dependent aminotransferase family.</text>
</comment>
<accession>A0ABS1SGR5</accession>
<keyword evidence="5" id="KW-1185">Reference proteome</keyword>
<gene>
    <name evidence="4" type="ORF">D3230_10665</name>
</gene>
<keyword evidence="4" id="KW-0032">Aminotransferase</keyword>
<dbReference type="SUPFAM" id="SSF53383">
    <property type="entry name" value="PLP-dependent transferases"/>
    <property type="match status" value="1"/>
</dbReference>
<dbReference type="Gene3D" id="3.40.640.10">
    <property type="entry name" value="Type I PLP-dependent aspartate aminotransferase-like (Major domain)"/>
    <property type="match status" value="1"/>
</dbReference>
<dbReference type="InterPro" id="IPR015421">
    <property type="entry name" value="PyrdxlP-dep_Trfase_major"/>
</dbReference>
<dbReference type="PANTHER" id="PTHR43094">
    <property type="entry name" value="AMINOTRANSFERASE"/>
    <property type="match status" value="1"/>
</dbReference>
<evidence type="ECO:0000256" key="3">
    <source>
        <dbReference type="RuleBase" id="RU003560"/>
    </source>
</evidence>
<dbReference type="InterPro" id="IPR049704">
    <property type="entry name" value="Aminotrans_3_PPA_site"/>
</dbReference>
<dbReference type="GO" id="GO:0008483">
    <property type="term" value="F:transaminase activity"/>
    <property type="evidence" value="ECO:0007669"/>
    <property type="project" value="UniProtKB-KW"/>
</dbReference>
<evidence type="ECO:0000313" key="4">
    <source>
        <dbReference type="EMBL" id="MBL3679744.1"/>
    </source>
</evidence>
<dbReference type="PROSITE" id="PS00600">
    <property type="entry name" value="AA_TRANSFER_CLASS_3"/>
    <property type="match status" value="1"/>
</dbReference>
<dbReference type="EMBL" id="QYAC01000005">
    <property type="protein sequence ID" value="MBL3679744.1"/>
    <property type="molecule type" value="Genomic_DNA"/>
</dbReference>
<evidence type="ECO:0000256" key="1">
    <source>
        <dbReference type="ARBA" id="ARBA00008954"/>
    </source>
</evidence>
<dbReference type="InterPro" id="IPR015424">
    <property type="entry name" value="PyrdxlP-dep_Trfase"/>
</dbReference>
<reference evidence="4 5" key="1">
    <citation type="submission" date="2018-09" db="EMBL/GenBank/DDBJ databases">
        <title>Comparative genomics of Leucobacter spp.</title>
        <authorList>
            <person name="Reis A.C."/>
            <person name="Kolvenbach B.A."/>
            <person name="Corvini P.F.X."/>
            <person name="Nunes O.C."/>
        </authorList>
    </citation>
    <scope>NUCLEOTIDE SEQUENCE [LARGE SCALE GENOMIC DNA]</scope>
    <source>
        <strain evidence="4 5">TAN 31504</strain>
    </source>
</reference>
<dbReference type="Proteomes" id="UP001645859">
    <property type="component" value="Unassembled WGS sequence"/>
</dbReference>
<keyword evidence="2 3" id="KW-0663">Pyridoxal phosphate</keyword>
<dbReference type="InterPro" id="IPR015422">
    <property type="entry name" value="PyrdxlP-dep_Trfase_small"/>
</dbReference>
<organism evidence="4 5">
    <name type="scientific">Leucobacter chromiireducens subsp. solipictus</name>
    <dbReference type="NCBI Taxonomy" id="398235"/>
    <lineage>
        <taxon>Bacteria</taxon>
        <taxon>Bacillati</taxon>
        <taxon>Actinomycetota</taxon>
        <taxon>Actinomycetes</taxon>
        <taxon>Micrococcales</taxon>
        <taxon>Microbacteriaceae</taxon>
        <taxon>Leucobacter</taxon>
    </lineage>
</organism>
<dbReference type="Gene3D" id="3.90.1150.10">
    <property type="entry name" value="Aspartate Aminotransferase, domain 1"/>
    <property type="match status" value="1"/>
</dbReference>
<comment type="caution">
    <text evidence="4">The sequence shown here is derived from an EMBL/GenBank/DDBJ whole genome shotgun (WGS) entry which is preliminary data.</text>
</comment>
<keyword evidence="4" id="KW-0808">Transferase</keyword>